<comment type="caution">
    <text evidence="10">The sequence shown here is derived from an EMBL/GenBank/DDBJ whole genome shotgun (WGS) entry which is preliminary data.</text>
</comment>
<dbReference type="InterPro" id="IPR004087">
    <property type="entry name" value="KH_dom"/>
</dbReference>
<dbReference type="Pfam" id="PF00575">
    <property type="entry name" value="S1"/>
    <property type="match status" value="1"/>
</dbReference>
<keyword evidence="4 8" id="KW-0548">Nucleotidyltransferase</keyword>
<dbReference type="PANTHER" id="PTHR11252">
    <property type="entry name" value="POLYRIBONUCLEOTIDE NUCLEOTIDYLTRANSFERASE"/>
    <property type="match status" value="1"/>
</dbReference>
<dbReference type="InterPro" id="IPR036456">
    <property type="entry name" value="PNPase_PH_RNA-bd_sf"/>
</dbReference>
<evidence type="ECO:0000256" key="6">
    <source>
        <dbReference type="ARBA" id="ARBA00022842"/>
    </source>
</evidence>
<dbReference type="InterPro" id="IPR020568">
    <property type="entry name" value="Ribosomal_Su5_D2-typ_SF"/>
</dbReference>
<dbReference type="GO" id="GO:0000287">
    <property type="term" value="F:magnesium ion binding"/>
    <property type="evidence" value="ECO:0007669"/>
    <property type="project" value="UniProtKB-UniRule"/>
</dbReference>
<keyword evidence="2 8" id="KW-0963">Cytoplasm</keyword>
<accession>A0A2H0RC18</accession>
<dbReference type="GO" id="GO:0006396">
    <property type="term" value="P:RNA processing"/>
    <property type="evidence" value="ECO:0007669"/>
    <property type="project" value="InterPro"/>
</dbReference>
<name>A0A2H0RC18_9BACT</name>
<dbReference type="InterPro" id="IPR036612">
    <property type="entry name" value="KH_dom_type_1_sf"/>
</dbReference>
<evidence type="ECO:0000313" key="10">
    <source>
        <dbReference type="EMBL" id="PIR44079.1"/>
    </source>
</evidence>
<dbReference type="PANTHER" id="PTHR11252:SF0">
    <property type="entry name" value="POLYRIBONUCLEOTIDE NUCLEOTIDYLTRANSFERASE 1, MITOCHONDRIAL"/>
    <property type="match status" value="1"/>
</dbReference>
<keyword evidence="6 8" id="KW-0460">Magnesium</keyword>
<dbReference type="GO" id="GO:0003723">
    <property type="term" value="F:RNA binding"/>
    <property type="evidence" value="ECO:0007669"/>
    <property type="project" value="UniProtKB-UniRule"/>
</dbReference>
<dbReference type="EMBL" id="PCXV01000028">
    <property type="protein sequence ID" value="PIR44079.1"/>
    <property type="molecule type" value="Genomic_DNA"/>
</dbReference>
<dbReference type="Pfam" id="PF03726">
    <property type="entry name" value="PNPase"/>
    <property type="match status" value="1"/>
</dbReference>
<evidence type="ECO:0000256" key="3">
    <source>
        <dbReference type="ARBA" id="ARBA00022679"/>
    </source>
</evidence>
<dbReference type="GO" id="GO:0000175">
    <property type="term" value="F:3'-5'-RNA exonuclease activity"/>
    <property type="evidence" value="ECO:0007669"/>
    <property type="project" value="TreeGrafter"/>
</dbReference>
<comment type="catalytic activity">
    <reaction evidence="8">
        <text>RNA(n+1) + phosphate = RNA(n) + a ribonucleoside 5'-diphosphate</text>
        <dbReference type="Rhea" id="RHEA:22096"/>
        <dbReference type="Rhea" id="RHEA-COMP:14527"/>
        <dbReference type="Rhea" id="RHEA-COMP:17342"/>
        <dbReference type="ChEBI" id="CHEBI:43474"/>
        <dbReference type="ChEBI" id="CHEBI:57930"/>
        <dbReference type="ChEBI" id="CHEBI:140395"/>
        <dbReference type="EC" id="2.7.7.8"/>
    </reaction>
</comment>
<dbReference type="GO" id="GO:0004654">
    <property type="term" value="F:polyribonucleotide nucleotidyltransferase activity"/>
    <property type="evidence" value="ECO:0007669"/>
    <property type="project" value="UniProtKB-UniRule"/>
</dbReference>
<dbReference type="Gene3D" id="3.30.230.70">
    <property type="entry name" value="GHMP Kinase, N-terminal domain"/>
    <property type="match status" value="2"/>
</dbReference>
<dbReference type="SUPFAM" id="SSF50249">
    <property type="entry name" value="Nucleic acid-binding proteins"/>
    <property type="match status" value="1"/>
</dbReference>
<dbReference type="SMART" id="SM00316">
    <property type="entry name" value="S1"/>
    <property type="match status" value="1"/>
</dbReference>
<dbReference type="NCBIfam" id="TIGR03591">
    <property type="entry name" value="polynuc_phos"/>
    <property type="match status" value="1"/>
</dbReference>
<dbReference type="HAMAP" id="MF_01595">
    <property type="entry name" value="PNPase"/>
    <property type="match status" value="1"/>
</dbReference>
<dbReference type="FunFam" id="3.30.1370.10:FF:000001">
    <property type="entry name" value="Polyribonucleotide nucleotidyltransferase"/>
    <property type="match status" value="1"/>
</dbReference>
<comment type="cofactor">
    <cofactor evidence="8">
        <name>Mg(2+)</name>
        <dbReference type="ChEBI" id="CHEBI:18420"/>
    </cofactor>
</comment>
<dbReference type="PIRSF" id="PIRSF005499">
    <property type="entry name" value="PNPase"/>
    <property type="match status" value="1"/>
</dbReference>
<keyword evidence="7 8" id="KW-0694">RNA-binding</keyword>
<dbReference type="EC" id="2.7.7.8" evidence="8"/>
<sequence>MLNKQEFQVEVAGKPFKLTVSEMANQANSSVMCQYGDTIVLATVVMGNADRPLDYFPLTVDYEERFYAAGKILGSRFVRREGRPTNDAILSGRLIDRTLRPLFDSRIRRDVQVVLTILSYDELNDPDFVSLVSASSALFTSDIPWGGPIAGVRVIKLKSGEVIINPTVDVLSDKENIIFEAFVSGTEDKINMLEVVGKEADEKDILDSFEKAHNEIKKIIEFQKEVAKKIGKAKASVRMAEPDIEVKNKIVEFLNGKLENAVYVKDKAEQGVKISELKNSLMEYLKSEGVENLSVIDAILEEETDKLVHKNVLESDKRPDGRKLDEVRPLYSEVGLFKRLHGSAFFMRGGTQTLAVTTLAAPGSEQLVETMESTQKRRFMLHYNFPPYATGEVKKMGGTGRREIGHGALAEKAISSMIPTQEEFPYTIRVVSEVLASNGSSSMATVCASSMSLMDAGVPIKKPVAGIAMGLIVDQQLTANSQQPKYKILTDIQGPEDHYGDMDCKVAGTKDGVNAMQMDVKINGVTVKMLGEIMEAAKKARLQILDVMNKAIPSSRPKVSDFAPVIITIDINPEKIGEVIGPGGKMINAIIAETGVLTIDIEQNGKVFVAAPNQASADSAINAIKSLTKEYQVGEMVEGNIVRILEFGAIVDLGGGRDGMIHVSELKSGFVKKVEDVVKLGDFVKAKVIKTDNGKIGLSIKALESGI</sequence>
<evidence type="ECO:0000256" key="8">
    <source>
        <dbReference type="HAMAP-Rule" id="MF_01595"/>
    </source>
</evidence>
<dbReference type="FunFam" id="3.30.230.70:FF:000001">
    <property type="entry name" value="Polyribonucleotide nucleotidyltransferase"/>
    <property type="match status" value="1"/>
</dbReference>
<dbReference type="CDD" id="cd02393">
    <property type="entry name" value="KH-I_PNPase"/>
    <property type="match status" value="1"/>
</dbReference>
<proteinExistence type="inferred from homology"/>
<dbReference type="InterPro" id="IPR012340">
    <property type="entry name" value="NA-bd_OB-fold"/>
</dbReference>
<dbReference type="InterPro" id="IPR003029">
    <property type="entry name" value="S1_domain"/>
</dbReference>
<evidence type="ECO:0000256" key="1">
    <source>
        <dbReference type="ARBA" id="ARBA00007404"/>
    </source>
</evidence>
<evidence type="ECO:0000256" key="5">
    <source>
        <dbReference type="ARBA" id="ARBA00022723"/>
    </source>
</evidence>
<dbReference type="SUPFAM" id="SSF54791">
    <property type="entry name" value="Eukaryotic type KH-domain (KH-domain type I)"/>
    <property type="match status" value="1"/>
</dbReference>
<dbReference type="InterPro" id="IPR012162">
    <property type="entry name" value="PNPase"/>
</dbReference>
<dbReference type="SUPFAM" id="SSF54211">
    <property type="entry name" value="Ribosomal protein S5 domain 2-like"/>
    <property type="match status" value="2"/>
</dbReference>
<dbReference type="Pfam" id="PF00013">
    <property type="entry name" value="KH_1"/>
    <property type="match status" value="1"/>
</dbReference>
<dbReference type="NCBIfam" id="NF008805">
    <property type="entry name" value="PRK11824.1"/>
    <property type="match status" value="1"/>
</dbReference>
<dbReference type="SMART" id="SM00322">
    <property type="entry name" value="KH"/>
    <property type="match status" value="1"/>
</dbReference>
<gene>
    <name evidence="8" type="primary">pnp</name>
    <name evidence="10" type="ORF">COV23_01720</name>
</gene>
<dbReference type="SUPFAM" id="SSF55666">
    <property type="entry name" value="Ribonuclease PH domain 2-like"/>
    <property type="match status" value="2"/>
</dbReference>
<evidence type="ECO:0000256" key="2">
    <source>
        <dbReference type="ARBA" id="ARBA00022490"/>
    </source>
</evidence>
<dbReference type="FunFam" id="3.30.230.70:FF:000002">
    <property type="entry name" value="Polyribonucleotide nucleotidyltransferase"/>
    <property type="match status" value="1"/>
</dbReference>
<evidence type="ECO:0000259" key="9">
    <source>
        <dbReference type="PROSITE" id="PS50126"/>
    </source>
</evidence>
<dbReference type="InterPro" id="IPR027408">
    <property type="entry name" value="PNPase/RNase_PH_dom_sf"/>
</dbReference>
<feature type="domain" description="S1 motif" evidence="9">
    <location>
        <begin position="634"/>
        <end position="701"/>
    </location>
</feature>
<keyword evidence="3 8" id="KW-0808">Transferase</keyword>
<protein>
    <recommendedName>
        <fullName evidence="8">Polyribonucleotide nucleotidyltransferase</fullName>
        <ecNumber evidence="8">2.7.7.8</ecNumber>
    </recommendedName>
    <alternativeName>
        <fullName evidence="8">Polynucleotide phosphorylase</fullName>
        <shortName evidence="8">PNPase</shortName>
    </alternativeName>
</protein>
<reference evidence="10 11" key="1">
    <citation type="submission" date="2017-09" db="EMBL/GenBank/DDBJ databases">
        <title>Depth-based differentiation of microbial function through sediment-hosted aquifers and enrichment of novel symbionts in the deep terrestrial subsurface.</title>
        <authorList>
            <person name="Probst A.J."/>
            <person name="Ladd B."/>
            <person name="Jarett J.K."/>
            <person name="Geller-Mcgrath D.E."/>
            <person name="Sieber C.M."/>
            <person name="Emerson J.B."/>
            <person name="Anantharaman K."/>
            <person name="Thomas B.C."/>
            <person name="Malmstrom R."/>
            <person name="Stieglmeier M."/>
            <person name="Klingl A."/>
            <person name="Woyke T."/>
            <person name="Ryan C.M."/>
            <person name="Banfield J.F."/>
        </authorList>
    </citation>
    <scope>NUCLEOTIDE SEQUENCE [LARGE SCALE GENOMIC DNA]</scope>
    <source>
        <strain evidence="10">CG10_big_fil_rev_8_21_14_0_10_31_9</strain>
    </source>
</reference>
<dbReference type="GO" id="GO:0005829">
    <property type="term" value="C:cytosol"/>
    <property type="evidence" value="ECO:0007669"/>
    <property type="project" value="TreeGrafter"/>
</dbReference>
<dbReference type="Gene3D" id="3.30.1370.10">
    <property type="entry name" value="K Homology domain, type 1"/>
    <property type="match status" value="1"/>
</dbReference>
<comment type="subcellular location">
    <subcellularLocation>
        <location evidence="8">Cytoplasm</location>
    </subcellularLocation>
</comment>
<keyword evidence="5 8" id="KW-0479">Metal-binding</keyword>
<dbReference type="CDD" id="cd11364">
    <property type="entry name" value="RNase_PH_PNPase_2"/>
    <property type="match status" value="1"/>
</dbReference>
<dbReference type="PROSITE" id="PS50084">
    <property type="entry name" value="KH_TYPE_1"/>
    <property type="match status" value="1"/>
</dbReference>
<feature type="binding site" evidence="8">
    <location>
        <position position="497"/>
    </location>
    <ligand>
        <name>Mg(2+)</name>
        <dbReference type="ChEBI" id="CHEBI:18420"/>
    </ligand>
</feature>
<organism evidence="10 11">
    <name type="scientific">Candidatus Wolfebacteria bacterium CG10_big_fil_rev_8_21_14_0_10_31_9</name>
    <dbReference type="NCBI Taxonomy" id="1975070"/>
    <lineage>
        <taxon>Bacteria</taxon>
        <taxon>Candidatus Wolfeibacteriota</taxon>
    </lineage>
</organism>
<dbReference type="Proteomes" id="UP000231602">
    <property type="component" value="Unassembled WGS sequence"/>
</dbReference>
<dbReference type="InterPro" id="IPR001247">
    <property type="entry name" value="ExoRNase_PH_dom1"/>
</dbReference>
<dbReference type="InterPro" id="IPR036345">
    <property type="entry name" value="ExoRNase_PH_dom2_sf"/>
</dbReference>
<evidence type="ECO:0000256" key="4">
    <source>
        <dbReference type="ARBA" id="ARBA00022695"/>
    </source>
</evidence>
<evidence type="ECO:0000313" key="11">
    <source>
        <dbReference type="Proteomes" id="UP000231602"/>
    </source>
</evidence>
<dbReference type="PROSITE" id="PS50126">
    <property type="entry name" value="S1"/>
    <property type="match status" value="1"/>
</dbReference>
<comment type="function">
    <text evidence="8">Involved in mRNA degradation. Catalyzes the phosphorolysis of single-stranded polyribonucleotides processively in the 3'- to 5'-direction.</text>
</comment>
<evidence type="ECO:0000256" key="7">
    <source>
        <dbReference type="ARBA" id="ARBA00022884"/>
    </source>
</evidence>
<dbReference type="Pfam" id="PF01138">
    <property type="entry name" value="RNase_PH"/>
    <property type="match status" value="2"/>
</dbReference>
<comment type="similarity">
    <text evidence="1 8">Belongs to the polyribonucleotide nucleotidyltransferase family.</text>
</comment>
<dbReference type="InterPro" id="IPR015848">
    <property type="entry name" value="PNPase_PH_RNA-bd_bac/org-type"/>
</dbReference>
<dbReference type="InterPro" id="IPR004088">
    <property type="entry name" value="KH_dom_type_1"/>
</dbReference>
<dbReference type="SUPFAM" id="SSF46915">
    <property type="entry name" value="Polynucleotide phosphorylase/guanosine pentaphosphate synthase (PNPase/GPSI), domain 3"/>
    <property type="match status" value="1"/>
</dbReference>
<dbReference type="AlphaFoldDB" id="A0A2H0RC18"/>
<dbReference type="Gene3D" id="2.40.50.140">
    <property type="entry name" value="Nucleic acid-binding proteins"/>
    <property type="match status" value="1"/>
</dbReference>
<dbReference type="GO" id="GO:0006402">
    <property type="term" value="P:mRNA catabolic process"/>
    <property type="evidence" value="ECO:0007669"/>
    <property type="project" value="UniProtKB-UniRule"/>
</dbReference>
<feature type="binding site" evidence="8">
    <location>
        <position position="503"/>
    </location>
    <ligand>
        <name>Mg(2+)</name>
        <dbReference type="ChEBI" id="CHEBI:18420"/>
    </ligand>
</feature>